<name>A0AC34GX48_9BILA</name>
<evidence type="ECO:0000313" key="1">
    <source>
        <dbReference type="Proteomes" id="UP000887579"/>
    </source>
</evidence>
<sequence>MLKYFAEKLRLRERRRDSNNTVNSVTYNHLINGNAENSEVLKKYEEQRRQIQEALNKATYHQFLAYAQQTHPGDPEKSVCTVFLRVNPPGTNF</sequence>
<evidence type="ECO:0000313" key="2">
    <source>
        <dbReference type="WBParaSite" id="ES5_v2.g9410.t1"/>
    </source>
</evidence>
<proteinExistence type="predicted"/>
<dbReference type="Proteomes" id="UP000887579">
    <property type="component" value="Unplaced"/>
</dbReference>
<protein>
    <submittedName>
        <fullName evidence="2">Uncharacterized protein</fullName>
    </submittedName>
</protein>
<dbReference type="WBParaSite" id="ES5_v2.g9410.t1">
    <property type="protein sequence ID" value="ES5_v2.g9410.t1"/>
    <property type="gene ID" value="ES5_v2.g9410"/>
</dbReference>
<accession>A0AC34GX48</accession>
<reference evidence="2" key="1">
    <citation type="submission" date="2022-11" db="UniProtKB">
        <authorList>
            <consortium name="WormBaseParasite"/>
        </authorList>
    </citation>
    <scope>IDENTIFICATION</scope>
</reference>
<organism evidence="1 2">
    <name type="scientific">Panagrolaimus sp. ES5</name>
    <dbReference type="NCBI Taxonomy" id="591445"/>
    <lineage>
        <taxon>Eukaryota</taxon>
        <taxon>Metazoa</taxon>
        <taxon>Ecdysozoa</taxon>
        <taxon>Nematoda</taxon>
        <taxon>Chromadorea</taxon>
        <taxon>Rhabditida</taxon>
        <taxon>Tylenchina</taxon>
        <taxon>Panagrolaimomorpha</taxon>
        <taxon>Panagrolaimoidea</taxon>
        <taxon>Panagrolaimidae</taxon>
        <taxon>Panagrolaimus</taxon>
    </lineage>
</organism>